<keyword evidence="3" id="KW-1185">Reference proteome</keyword>
<comment type="caution">
    <text evidence="2">The sequence shown here is derived from an EMBL/GenBank/DDBJ whole genome shotgun (WGS) entry which is preliminary data.</text>
</comment>
<accession>A0A9P6HSR9</accession>
<reference evidence="2" key="2">
    <citation type="submission" date="2020-11" db="EMBL/GenBank/DDBJ databases">
        <title>Whole genome sequencing of Colletotrichum sp.</title>
        <authorList>
            <person name="Li H."/>
        </authorList>
    </citation>
    <scope>NUCLEOTIDE SEQUENCE</scope>
    <source>
        <strain evidence="2">CkLH20</strain>
    </source>
</reference>
<sequence>MDPRARDHLYGGKPNNIQLQEEHAKLRTKFDRYGEQIEDLWSKFDQETRKRMVIASAEEGDYVLAHSEDNSRDPLQKIIPEWNLRDITQPGSEYLTDMMYERSQADLIDQYKHIMDGLGDKGFIEKMMEEQNLRIPGRWEDKYIAFIDNEQYGTAMQLKDTSPIQWAINFGNLVGQETGELVLFRQLHLMYKLNDIADAILAEGRVRASKPVRPPGARPQGPVDEAVFGRRPTGTGRARAKATLEPKQKAKEAPVKLSIAELKGAVRDQKVAHEVCLDLFASGPGVLARTASLWFSNRPELVADEKGRALPLQADKHSSGAVLDSAHNIVKDVAVWNYIDQLVGQLEIEGLDKIHRSIVLQELSNVCHYEYARKQFLLKRYLTKGSKLFKRVSNGLDPVGNPNIKLKGKPAEFIKTDPQLHILLTLAQPETTAAKAVDWLKKLGEMYENIPLEREKFPEEVVDVLGDVAIIVIFIQDATLATSMPPLSRKKGQFFVSRAQGLEAEFNQIKKDLNLSEFAAPIDKLREPSNTEGALKALDRFLAEKAGAKLGFLYEDLVQDSVAHLAKQHEESKAKGEMDWTPLPIEGAESREKFVEDRKKRNENRTSEISSLDIRPDGQRPAAEEVASPAKAIQAIPRIGEVFSKLLGKAEASDPVKWEDLEDAMRTAGFRPIPKYNVFTTFLMSEAVSKQPFAVKRPFKSMIAGHTSPILGERLKRAYG</sequence>
<dbReference type="AlphaFoldDB" id="A0A9P6HSR9"/>
<evidence type="ECO:0000313" key="2">
    <source>
        <dbReference type="EMBL" id="KAF9870188.1"/>
    </source>
</evidence>
<feature type="region of interest" description="Disordered" evidence="1">
    <location>
        <begin position="569"/>
        <end position="629"/>
    </location>
</feature>
<organism evidence="2 3">
    <name type="scientific">Colletotrichum karsti</name>
    <dbReference type="NCBI Taxonomy" id="1095194"/>
    <lineage>
        <taxon>Eukaryota</taxon>
        <taxon>Fungi</taxon>
        <taxon>Dikarya</taxon>
        <taxon>Ascomycota</taxon>
        <taxon>Pezizomycotina</taxon>
        <taxon>Sordariomycetes</taxon>
        <taxon>Hypocreomycetidae</taxon>
        <taxon>Glomerellales</taxon>
        <taxon>Glomerellaceae</taxon>
        <taxon>Colletotrichum</taxon>
        <taxon>Colletotrichum boninense species complex</taxon>
    </lineage>
</organism>
<dbReference type="PANTHER" id="PTHR40788:SF1">
    <property type="entry name" value="IPA PROTEIN"/>
    <property type="match status" value="1"/>
</dbReference>
<protein>
    <submittedName>
        <fullName evidence="2">Ipa protein</fullName>
    </submittedName>
</protein>
<dbReference type="EMBL" id="JAATWM020000057">
    <property type="protein sequence ID" value="KAF9870188.1"/>
    <property type="molecule type" value="Genomic_DNA"/>
</dbReference>
<feature type="compositionally biased region" description="Basic and acidic residues" evidence="1">
    <location>
        <begin position="569"/>
        <end position="578"/>
    </location>
</feature>
<reference evidence="2" key="1">
    <citation type="submission" date="2020-03" db="EMBL/GenBank/DDBJ databases">
        <authorList>
            <person name="He L."/>
        </authorList>
    </citation>
    <scope>NUCLEOTIDE SEQUENCE</scope>
    <source>
        <strain evidence="2">CkLH20</strain>
    </source>
</reference>
<feature type="region of interest" description="Disordered" evidence="1">
    <location>
        <begin position="209"/>
        <end position="249"/>
    </location>
</feature>
<feature type="compositionally biased region" description="Low complexity" evidence="1">
    <location>
        <begin position="229"/>
        <end position="241"/>
    </location>
</feature>
<dbReference type="PANTHER" id="PTHR40788">
    <property type="entry name" value="CLR5 DOMAIN-CONTAINING PROTEIN-RELATED"/>
    <property type="match status" value="1"/>
</dbReference>
<dbReference type="OrthoDB" id="2922289at2759"/>
<evidence type="ECO:0000256" key="1">
    <source>
        <dbReference type="SAM" id="MobiDB-lite"/>
    </source>
</evidence>
<feature type="compositionally biased region" description="Basic and acidic residues" evidence="1">
    <location>
        <begin position="588"/>
        <end position="606"/>
    </location>
</feature>
<proteinExistence type="predicted"/>
<dbReference type="Proteomes" id="UP000781932">
    <property type="component" value="Unassembled WGS sequence"/>
</dbReference>
<dbReference type="GeneID" id="62168061"/>
<evidence type="ECO:0000313" key="3">
    <source>
        <dbReference type="Proteomes" id="UP000781932"/>
    </source>
</evidence>
<name>A0A9P6HSR9_9PEZI</name>
<gene>
    <name evidence="2" type="ORF">CkaCkLH20_12274</name>
</gene>
<dbReference type="RefSeq" id="XP_038739649.1">
    <property type="nucleotide sequence ID" value="XM_038894987.1"/>
</dbReference>